<gene>
    <name evidence="11" type="ordered locus">Oter_2508</name>
</gene>
<dbReference type="eggNOG" id="COG0802">
    <property type="taxonomic scope" value="Bacteria"/>
</dbReference>
<evidence type="ECO:0000256" key="8">
    <source>
        <dbReference type="ARBA" id="ARBA00022840"/>
    </source>
</evidence>
<dbReference type="GO" id="GO:0005524">
    <property type="term" value="F:ATP binding"/>
    <property type="evidence" value="ECO:0007669"/>
    <property type="project" value="UniProtKB-KW"/>
</dbReference>
<dbReference type="RefSeq" id="WP_012375325.1">
    <property type="nucleotide sequence ID" value="NC_010571.1"/>
</dbReference>
<organism evidence="11 12">
    <name type="scientific">Opitutus terrae (strain DSM 11246 / JCM 15787 / PB90-1)</name>
    <dbReference type="NCBI Taxonomy" id="452637"/>
    <lineage>
        <taxon>Bacteria</taxon>
        <taxon>Pseudomonadati</taxon>
        <taxon>Verrucomicrobiota</taxon>
        <taxon>Opitutia</taxon>
        <taxon>Opitutales</taxon>
        <taxon>Opitutaceae</taxon>
        <taxon>Opitutus</taxon>
    </lineage>
</organism>
<keyword evidence="6" id="KW-0479">Metal-binding</keyword>
<keyword evidence="8" id="KW-0067">ATP-binding</keyword>
<dbReference type="EMBL" id="CP001032">
    <property type="protein sequence ID" value="ACB75790.1"/>
    <property type="molecule type" value="Genomic_DNA"/>
</dbReference>
<sequence length="144" mass="15968">MSILERLRAGVTTASADETRALAGELARTLPPDQTLALHGNLGVGKTTFVQGLACGFGVPEPVTSPTFNIYTVHRGPSRTLVHLDAYRIESAREIEDLLLEDFLVTPWCLAVEWPDRIAEWLPADTWHLELAITADERHTLLLR</sequence>
<comment type="subcellular location">
    <subcellularLocation>
        <location evidence="1">Cytoplasm</location>
    </subcellularLocation>
</comment>
<evidence type="ECO:0000313" key="11">
    <source>
        <dbReference type="EMBL" id="ACB75790.1"/>
    </source>
</evidence>
<evidence type="ECO:0000256" key="10">
    <source>
        <dbReference type="ARBA" id="ARBA00032441"/>
    </source>
</evidence>
<dbReference type="GO" id="GO:0002949">
    <property type="term" value="P:tRNA threonylcarbamoyladenosine modification"/>
    <property type="evidence" value="ECO:0007669"/>
    <property type="project" value="InterPro"/>
</dbReference>
<dbReference type="OrthoDB" id="9815896at2"/>
<evidence type="ECO:0000256" key="1">
    <source>
        <dbReference type="ARBA" id="ARBA00004496"/>
    </source>
</evidence>
<accession>B1ZT01</accession>
<dbReference type="KEGG" id="ote:Oter_2508"/>
<evidence type="ECO:0000256" key="3">
    <source>
        <dbReference type="ARBA" id="ARBA00019010"/>
    </source>
</evidence>
<dbReference type="AlphaFoldDB" id="B1ZT01"/>
<keyword evidence="4" id="KW-0963">Cytoplasm</keyword>
<keyword evidence="7" id="KW-0547">Nucleotide-binding</keyword>
<reference evidence="11 12" key="1">
    <citation type="journal article" date="2011" name="J. Bacteriol.">
        <title>Genome sequence of the verrucomicrobium Opitutus terrae PB90-1, an abundant inhabitant of rice paddy soil ecosystems.</title>
        <authorList>
            <person name="van Passel M.W."/>
            <person name="Kant R."/>
            <person name="Palva A."/>
            <person name="Copeland A."/>
            <person name="Lucas S."/>
            <person name="Lapidus A."/>
            <person name="Glavina del Rio T."/>
            <person name="Pitluck S."/>
            <person name="Goltsman E."/>
            <person name="Clum A."/>
            <person name="Sun H."/>
            <person name="Schmutz J."/>
            <person name="Larimer F.W."/>
            <person name="Land M.L."/>
            <person name="Hauser L."/>
            <person name="Kyrpides N."/>
            <person name="Mikhailova N."/>
            <person name="Richardson P.P."/>
            <person name="Janssen P.H."/>
            <person name="de Vos W.M."/>
            <person name="Smidt H."/>
        </authorList>
    </citation>
    <scope>NUCLEOTIDE SEQUENCE [LARGE SCALE GENOMIC DNA]</scope>
    <source>
        <strain evidence="12">DSM 11246 / JCM 15787 / PB90-1</strain>
    </source>
</reference>
<evidence type="ECO:0000313" key="12">
    <source>
        <dbReference type="Proteomes" id="UP000007013"/>
    </source>
</evidence>
<evidence type="ECO:0000256" key="4">
    <source>
        <dbReference type="ARBA" id="ARBA00022490"/>
    </source>
</evidence>
<dbReference type="Gene3D" id="3.40.50.300">
    <property type="entry name" value="P-loop containing nucleotide triphosphate hydrolases"/>
    <property type="match status" value="1"/>
</dbReference>
<protein>
    <recommendedName>
        <fullName evidence="3">tRNA threonylcarbamoyladenosine biosynthesis protein TsaE</fullName>
    </recommendedName>
    <alternativeName>
        <fullName evidence="10">t(6)A37 threonylcarbamoyladenosine biosynthesis protein TsaE</fullName>
    </alternativeName>
</protein>
<proteinExistence type="inferred from homology"/>
<evidence type="ECO:0000256" key="5">
    <source>
        <dbReference type="ARBA" id="ARBA00022694"/>
    </source>
</evidence>
<dbReference type="HOGENOM" id="CLU_087829_3_0_0"/>
<dbReference type="InterPro" id="IPR027417">
    <property type="entry name" value="P-loop_NTPase"/>
</dbReference>
<evidence type="ECO:0000256" key="2">
    <source>
        <dbReference type="ARBA" id="ARBA00007599"/>
    </source>
</evidence>
<dbReference type="Pfam" id="PF02367">
    <property type="entry name" value="TsaE"/>
    <property type="match status" value="1"/>
</dbReference>
<dbReference type="InterPro" id="IPR003442">
    <property type="entry name" value="T6A_TsaE"/>
</dbReference>
<dbReference type="GO" id="GO:0046872">
    <property type="term" value="F:metal ion binding"/>
    <property type="evidence" value="ECO:0007669"/>
    <property type="project" value="UniProtKB-KW"/>
</dbReference>
<dbReference type="Proteomes" id="UP000007013">
    <property type="component" value="Chromosome"/>
</dbReference>
<dbReference type="SUPFAM" id="SSF52540">
    <property type="entry name" value="P-loop containing nucleoside triphosphate hydrolases"/>
    <property type="match status" value="1"/>
</dbReference>
<dbReference type="NCBIfam" id="TIGR00150">
    <property type="entry name" value="T6A_YjeE"/>
    <property type="match status" value="1"/>
</dbReference>
<keyword evidence="5" id="KW-0819">tRNA processing</keyword>
<keyword evidence="9" id="KW-0460">Magnesium</keyword>
<dbReference type="STRING" id="452637.Oter_2508"/>
<keyword evidence="12" id="KW-1185">Reference proteome</keyword>
<name>B1ZT01_OPITP</name>
<dbReference type="PANTHER" id="PTHR33540:SF2">
    <property type="entry name" value="TRNA THREONYLCARBAMOYLADENOSINE BIOSYNTHESIS PROTEIN TSAE"/>
    <property type="match status" value="1"/>
</dbReference>
<dbReference type="PANTHER" id="PTHR33540">
    <property type="entry name" value="TRNA THREONYLCARBAMOYLADENOSINE BIOSYNTHESIS PROTEIN TSAE"/>
    <property type="match status" value="1"/>
</dbReference>
<comment type="similarity">
    <text evidence="2">Belongs to the TsaE family.</text>
</comment>
<evidence type="ECO:0000256" key="9">
    <source>
        <dbReference type="ARBA" id="ARBA00022842"/>
    </source>
</evidence>
<evidence type="ECO:0000256" key="7">
    <source>
        <dbReference type="ARBA" id="ARBA00022741"/>
    </source>
</evidence>
<evidence type="ECO:0000256" key="6">
    <source>
        <dbReference type="ARBA" id="ARBA00022723"/>
    </source>
</evidence>
<dbReference type="GO" id="GO:0005737">
    <property type="term" value="C:cytoplasm"/>
    <property type="evidence" value="ECO:0007669"/>
    <property type="project" value="UniProtKB-SubCell"/>
</dbReference>